<dbReference type="OrthoDB" id="3275712at2"/>
<keyword evidence="2" id="KW-1185">Reference proteome</keyword>
<evidence type="ECO:0000313" key="1">
    <source>
        <dbReference type="EMBL" id="SMC70872.1"/>
    </source>
</evidence>
<dbReference type="Proteomes" id="UP000192674">
    <property type="component" value="Unassembled WGS sequence"/>
</dbReference>
<dbReference type="EMBL" id="FWXV01000001">
    <property type="protein sequence ID" value="SMC70872.1"/>
    <property type="molecule type" value="Genomic_DNA"/>
</dbReference>
<evidence type="ECO:0000313" key="2">
    <source>
        <dbReference type="Proteomes" id="UP000192674"/>
    </source>
</evidence>
<name>A0A1Y5X7L9_KIBAR</name>
<organism evidence="1 2">
    <name type="scientific">Kibdelosporangium aridum</name>
    <dbReference type="NCBI Taxonomy" id="2030"/>
    <lineage>
        <taxon>Bacteria</taxon>
        <taxon>Bacillati</taxon>
        <taxon>Actinomycetota</taxon>
        <taxon>Actinomycetes</taxon>
        <taxon>Pseudonocardiales</taxon>
        <taxon>Pseudonocardiaceae</taxon>
        <taxon>Kibdelosporangium</taxon>
    </lineage>
</organism>
<proteinExistence type="predicted"/>
<reference evidence="1 2" key="1">
    <citation type="submission" date="2017-04" db="EMBL/GenBank/DDBJ databases">
        <authorList>
            <person name="Afonso C.L."/>
            <person name="Miller P.J."/>
            <person name="Scott M.A."/>
            <person name="Spackman E."/>
            <person name="Goraichik I."/>
            <person name="Dimitrov K.M."/>
            <person name="Suarez D.L."/>
            <person name="Swayne D.E."/>
        </authorList>
    </citation>
    <scope>NUCLEOTIDE SEQUENCE [LARGE SCALE GENOMIC DNA]</scope>
    <source>
        <strain evidence="1 2">DSM 43828</strain>
    </source>
</reference>
<protein>
    <submittedName>
        <fullName evidence="1">Uncharacterized protein</fullName>
    </submittedName>
</protein>
<accession>A0A1Y5X7L9</accession>
<dbReference type="RefSeq" id="WP_084425259.1">
    <property type="nucleotide sequence ID" value="NZ_FWXV01000001.1"/>
</dbReference>
<dbReference type="AlphaFoldDB" id="A0A1Y5X7L9"/>
<gene>
    <name evidence="1" type="ORF">SAMN05661093_01599</name>
</gene>
<sequence>MPEAMSLAEFTAAITPLTVPQRVAIVERALVQFGHTDAVHRLRTLRSCVHMTDERAFHRELAAVHRSQGQTYLLPEPYASRFAYLPFRLERTGASEYLITKVVAGYAAVQPGAQVTHWNGTPIGWAVALIGAQACGPTPTANLARGLDSLTLRPLMTWLPPGDDTVAMTYLSPDGSPHSLRVPWRVGEIPAPATARQDIDLDADARLRARKLLFRPDVVAAEGGHTAVRLDKPVAVADGDIPTHMPGVLRARVVGRVGHVRIYTFHVREPAALQAEIDRLLALLPSTTAIDVRGTGGMLDTPHILIDDHAEDLFTRRDLLGDNADLLAQLLNTGTNATANSP</sequence>